<feature type="compositionally biased region" description="Low complexity" evidence="1">
    <location>
        <begin position="504"/>
        <end position="521"/>
    </location>
</feature>
<dbReference type="EMBL" id="MU839012">
    <property type="protein sequence ID" value="KAK1766223.1"/>
    <property type="molecule type" value="Genomic_DNA"/>
</dbReference>
<feature type="compositionally biased region" description="Basic residues" evidence="1">
    <location>
        <begin position="379"/>
        <end position="392"/>
    </location>
</feature>
<feature type="region of interest" description="Disordered" evidence="1">
    <location>
        <begin position="595"/>
        <end position="653"/>
    </location>
</feature>
<feature type="compositionally biased region" description="Polar residues" evidence="1">
    <location>
        <begin position="16"/>
        <end position="35"/>
    </location>
</feature>
<feature type="compositionally biased region" description="Basic and acidic residues" evidence="1">
    <location>
        <begin position="627"/>
        <end position="646"/>
    </location>
</feature>
<feature type="region of interest" description="Disordered" evidence="1">
    <location>
        <begin position="323"/>
        <end position="542"/>
    </location>
</feature>
<organism evidence="2 3">
    <name type="scientific">Phialemonium atrogriseum</name>
    <dbReference type="NCBI Taxonomy" id="1093897"/>
    <lineage>
        <taxon>Eukaryota</taxon>
        <taxon>Fungi</taxon>
        <taxon>Dikarya</taxon>
        <taxon>Ascomycota</taxon>
        <taxon>Pezizomycotina</taxon>
        <taxon>Sordariomycetes</taxon>
        <taxon>Sordariomycetidae</taxon>
        <taxon>Cephalothecales</taxon>
        <taxon>Cephalothecaceae</taxon>
        <taxon>Phialemonium</taxon>
    </lineage>
</organism>
<dbReference type="GeneID" id="85309314"/>
<evidence type="ECO:0000256" key="1">
    <source>
        <dbReference type="SAM" id="MobiDB-lite"/>
    </source>
</evidence>
<evidence type="ECO:0000313" key="2">
    <source>
        <dbReference type="EMBL" id="KAK1766223.1"/>
    </source>
</evidence>
<feature type="compositionally biased region" description="Low complexity" evidence="1">
    <location>
        <begin position="154"/>
        <end position="164"/>
    </location>
</feature>
<feature type="compositionally biased region" description="Gly residues" evidence="1">
    <location>
        <begin position="598"/>
        <end position="613"/>
    </location>
</feature>
<evidence type="ECO:0000313" key="3">
    <source>
        <dbReference type="Proteomes" id="UP001244011"/>
    </source>
</evidence>
<protein>
    <submittedName>
        <fullName evidence="2">Uncharacterized protein</fullName>
    </submittedName>
</protein>
<sequence length="653" mass="67640">MYIYNKPHVDPDDAETGTTNNTEQASSSSHLHQLNSPPSPSTFPRRPSNISSTAKGAISNRPSKSRRHSLSFSLPPLFFQPPNSSSASLVPSTAEGKPIPLDDSTAAHRTSALRELNSNYPSPVNRHRHRYAKSSGAQSSTYSQPVIVRTYSGPSPSQASYSAHSYHHRPPSATRGGGSRRIPLPLPARAHSYLSGGRPAKPTISGAGSLGTVGGAPPSAGKHGQHVANMPRAHAKKSKLPWQWQLGSAQPQQGQQGQQGHDEAKLPPLEAFSFKSFMADFQAEDGGAGGSIGADLDRIAEICARSRYSLSNQYEVHVAPHGSGSAFMSPGVSSSAAAAGGRRKGNNGTHAPMGMGGPTLQAINSDDDDNNGNGNAGGRSHRKRRSGARRRSVAYGTLETIMSSSRSSEEEKAKKKKSAAEIADEVRGRAMRKGSDPPAAAPLAEDSKSGSSGGTSGSVAAQPEGPGGRGLARKKSASFATAVMDSTRLQHTTPAGQRKKKKGAATMTTATTTAAAAAAITSSPRGSAATLVSEPALPQTSMGHLEIRTAPDDGSAEPRCPDAVVVGGLLPRPEDLRPSASGGYVPGWSAWIPWRSGGASGPNRRGGVGGGGASHAEGSLRQLLKTVDAKDKGMDKGKAVDREDPVGKSPEGP</sequence>
<dbReference type="Proteomes" id="UP001244011">
    <property type="component" value="Unassembled WGS sequence"/>
</dbReference>
<accession>A0AAJ0BXC3</accession>
<reference evidence="2" key="1">
    <citation type="submission" date="2023-06" db="EMBL/GenBank/DDBJ databases">
        <title>Genome-scale phylogeny and comparative genomics of the fungal order Sordariales.</title>
        <authorList>
            <consortium name="Lawrence Berkeley National Laboratory"/>
            <person name="Hensen N."/>
            <person name="Bonometti L."/>
            <person name="Westerberg I."/>
            <person name="Brannstrom I.O."/>
            <person name="Guillou S."/>
            <person name="Cros-Aarteil S."/>
            <person name="Calhoun S."/>
            <person name="Haridas S."/>
            <person name="Kuo A."/>
            <person name="Mondo S."/>
            <person name="Pangilinan J."/>
            <person name="Riley R."/>
            <person name="Labutti K."/>
            <person name="Andreopoulos B."/>
            <person name="Lipzen A."/>
            <person name="Chen C."/>
            <person name="Yanf M."/>
            <person name="Daum C."/>
            <person name="Ng V."/>
            <person name="Clum A."/>
            <person name="Steindorff A."/>
            <person name="Ohm R."/>
            <person name="Martin F."/>
            <person name="Silar P."/>
            <person name="Natvig D."/>
            <person name="Lalanne C."/>
            <person name="Gautier V."/>
            <person name="Ament-Velasquez S.L."/>
            <person name="Kruys A."/>
            <person name="Hutchinson M.I."/>
            <person name="Powell A.J."/>
            <person name="Barry K."/>
            <person name="Miller A.N."/>
            <person name="Grigoriev I.V."/>
            <person name="Debuchy R."/>
            <person name="Gladieux P."/>
            <person name="Thoren M.H."/>
            <person name="Johannesson H."/>
        </authorList>
    </citation>
    <scope>NUCLEOTIDE SEQUENCE</scope>
    <source>
        <strain evidence="2">8032-3</strain>
    </source>
</reference>
<feature type="compositionally biased region" description="Low complexity" evidence="1">
    <location>
        <begin position="329"/>
        <end position="340"/>
    </location>
</feature>
<proteinExistence type="predicted"/>
<keyword evidence="3" id="KW-1185">Reference proteome</keyword>
<feature type="compositionally biased region" description="Polar residues" evidence="1">
    <location>
        <begin position="135"/>
        <end position="144"/>
    </location>
</feature>
<dbReference type="AlphaFoldDB" id="A0AAJ0BXC3"/>
<feature type="compositionally biased region" description="Low complexity" evidence="1">
    <location>
        <begin position="70"/>
        <end position="86"/>
    </location>
</feature>
<dbReference type="RefSeq" id="XP_060282436.1">
    <property type="nucleotide sequence ID" value="XM_060426127.1"/>
</dbReference>
<gene>
    <name evidence="2" type="ORF">QBC33DRAFT_516123</name>
</gene>
<feature type="region of interest" description="Disordered" evidence="1">
    <location>
        <begin position="1"/>
        <end position="209"/>
    </location>
</feature>
<comment type="caution">
    <text evidence="2">The sequence shown here is derived from an EMBL/GenBank/DDBJ whole genome shotgun (WGS) entry which is preliminary data.</text>
</comment>
<name>A0AAJ0BXC3_9PEZI</name>